<name>A0A1M6ERW9_9FLAO</name>
<dbReference type="Proteomes" id="UP000184488">
    <property type="component" value="Unassembled WGS sequence"/>
</dbReference>
<dbReference type="Pfam" id="PF17555">
    <property type="entry name" value="TssN"/>
    <property type="match status" value="1"/>
</dbReference>
<keyword evidence="1" id="KW-0812">Transmembrane</keyword>
<feature type="transmembrane region" description="Helical" evidence="1">
    <location>
        <begin position="80"/>
        <end position="102"/>
    </location>
</feature>
<dbReference type="OrthoDB" id="1024052at2"/>
<keyword evidence="3" id="KW-1185">Reference proteome</keyword>
<dbReference type="InterPro" id="IPR035177">
    <property type="entry name" value="TssN"/>
</dbReference>
<keyword evidence="1" id="KW-0472">Membrane</keyword>
<dbReference type="EMBL" id="FQZI01000003">
    <property type="protein sequence ID" value="SHI88143.1"/>
    <property type="molecule type" value="Genomic_DNA"/>
</dbReference>
<feature type="transmembrane region" description="Helical" evidence="1">
    <location>
        <begin position="48"/>
        <end position="68"/>
    </location>
</feature>
<evidence type="ECO:0000313" key="3">
    <source>
        <dbReference type="Proteomes" id="UP000184488"/>
    </source>
</evidence>
<dbReference type="RefSeq" id="WP_073310811.1">
    <property type="nucleotide sequence ID" value="NZ_FQZI01000003.1"/>
</dbReference>
<evidence type="ECO:0000313" key="2">
    <source>
        <dbReference type="EMBL" id="SHI88143.1"/>
    </source>
</evidence>
<reference evidence="3" key="1">
    <citation type="submission" date="2016-11" db="EMBL/GenBank/DDBJ databases">
        <authorList>
            <person name="Varghese N."/>
            <person name="Submissions S."/>
        </authorList>
    </citation>
    <scope>NUCLEOTIDE SEQUENCE [LARGE SCALE GENOMIC DNA]</scope>
    <source>
        <strain evidence="3">DSM 18829</strain>
    </source>
</reference>
<accession>A0A1M6ERW9</accession>
<gene>
    <name evidence="2" type="ORF">SAMN05444363_1921</name>
</gene>
<evidence type="ECO:0008006" key="4">
    <source>
        <dbReference type="Google" id="ProtNLM"/>
    </source>
</evidence>
<feature type="transmembrane region" description="Helical" evidence="1">
    <location>
        <begin position="140"/>
        <end position="161"/>
    </location>
</feature>
<feature type="transmembrane region" description="Helical" evidence="1">
    <location>
        <begin position="16"/>
        <end position="36"/>
    </location>
</feature>
<sequence>MRPTFRPNFKELIDPSLLIVVAILLLLGAILTMFFTDKVKNFKSEFKTRYYIYLFSAILVFTLVSFLGQSKTINSLFDEFVFYQVLLFSLGVLHCIVYRTYLGKYELDNIWLEGIYNLLIAIFGTIPFLLLYTYMNGITYSFSIVSSIVMFLVPTWIYSTFKSSISIPAKIYKTWPFPEFGTFSEPKDDEFRDMVVITFVFYKNPHSSIRTEFRAKSPIRMDFGRLFYHFVNDYNTRNSDSPIELLDELGNPQHWVFYLKPNWYGVSKYIDPDLTMYMNGIQEDSTVICLRTRPIDEANWQQELLVPQNS</sequence>
<organism evidence="2 3">
    <name type="scientific">Flavobacterium terrae</name>
    <dbReference type="NCBI Taxonomy" id="415425"/>
    <lineage>
        <taxon>Bacteria</taxon>
        <taxon>Pseudomonadati</taxon>
        <taxon>Bacteroidota</taxon>
        <taxon>Flavobacteriia</taxon>
        <taxon>Flavobacteriales</taxon>
        <taxon>Flavobacteriaceae</taxon>
        <taxon>Flavobacterium</taxon>
    </lineage>
</organism>
<protein>
    <recommendedName>
        <fullName evidence="4">TssN family type VI secretion system protein</fullName>
    </recommendedName>
</protein>
<feature type="transmembrane region" description="Helical" evidence="1">
    <location>
        <begin position="114"/>
        <end position="134"/>
    </location>
</feature>
<proteinExistence type="predicted"/>
<dbReference type="AlphaFoldDB" id="A0A1M6ERW9"/>
<evidence type="ECO:0000256" key="1">
    <source>
        <dbReference type="SAM" id="Phobius"/>
    </source>
</evidence>
<keyword evidence="1" id="KW-1133">Transmembrane helix</keyword>
<dbReference type="STRING" id="415425.SAMN05444363_1921"/>